<dbReference type="Pfam" id="PF13306">
    <property type="entry name" value="LRR_5"/>
    <property type="match status" value="1"/>
</dbReference>
<evidence type="ECO:0000313" key="6">
    <source>
        <dbReference type="EMBL" id="KAK8836757.1"/>
    </source>
</evidence>
<protein>
    <recommendedName>
        <fullName evidence="5">Protein kinase domain-containing protein</fullName>
    </recommendedName>
</protein>
<proteinExistence type="predicted"/>
<evidence type="ECO:0000256" key="1">
    <source>
        <dbReference type="ARBA" id="ARBA00022527"/>
    </source>
</evidence>
<feature type="binding site" evidence="4">
    <location>
        <position position="41"/>
    </location>
    <ligand>
        <name>ATP</name>
        <dbReference type="ChEBI" id="CHEBI:30616"/>
    </ligand>
</feature>
<dbReference type="InterPro" id="IPR026906">
    <property type="entry name" value="LRR_5"/>
</dbReference>
<accession>A0ABR2GT83</accession>
<keyword evidence="1" id="KW-0808">Transferase</keyword>
<dbReference type="Gene3D" id="1.25.40.10">
    <property type="entry name" value="Tetratricopeptide repeat domain"/>
    <property type="match status" value="1"/>
</dbReference>
<dbReference type="SUPFAM" id="SSF81901">
    <property type="entry name" value="HCP-like"/>
    <property type="match status" value="1"/>
</dbReference>
<keyword evidence="2 4" id="KW-0547">Nucleotide-binding</keyword>
<dbReference type="InterPro" id="IPR011990">
    <property type="entry name" value="TPR-like_helical_dom_sf"/>
</dbReference>
<dbReference type="PROSITE" id="PS50011">
    <property type="entry name" value="PROTEIN_KINASE_DOM"/>
    <property type="match status" value="1"/>
</dbReference>
<evidence type="ECO:0000313" key="7">
    <source>
        <dbReference type="Proteomes" id="UP001470230"/>
    </source>
</evidence>
<keyword evidence="1" id="KW-0418">Kinase</keyword>
<dbReference type="SUPFAM" id="SSF52058">
    <property type="entry name" value="L domain-like"/>
    <property type="match status" value="1"/>
</dbReference>
<dbReference type="Gene3D" id="3.80.10.10">
    <property type="entry name" value="Ribonuclease Inhibitor"/>
    <property type="match status" value="2"/>
</dbReference>
<reference evidence="6 7" key="1">
    <citation type="submission" date="2024-04" db="EMBL/GenBank/DDBJ databases">
        <title>Tritrichomonas musculus Genome.</title>
        <authorList>
            <person name="Alves-Ferreira E."/>
            <person name="Grigg M."/>
            <person name="Lorenzi H."/>
            <person name="Galac M."/>
        </authorList>
    </citation>
    <scope>NUCLEOTIDE SEQUENCE [LARGE SCALE GENOMIC DNA]</scope>
    <source>
        <strain evidence="6 7">EAF2021</strain>
    </source>
</reference>
<dbReference type="Pfam" id="PF00069">
    <property type="entry name" value="Pkinase"/>
    <property type="match status" value="1"/>
</dbReference>
<dbReference type="InterPro" id="IPR006597">
    <property type="entry name" value="Sel1-like"/>
</dbReference>
<keyword evidence="1" id="KW-0723">Serine/threonine-protein kinase</keyword>
<organism evidence="6 7">
    <name type="scientific">Tritrichomonas musculus</name>
    <dbReference type="NCBI Taxonomy" id="1915356"/>
    <lineage>
        <taxon>Eukaryota</taxon>
        <taxon>Metamonada</taxon>
        <taxon>Parabasalia</taxon>
        <taxon>Tritrichomonadida</taxon>
        <taxon>Tritrichomonadidae</taxon>
        <taxon>Tritrichomonas</taxon>
    </lineage>
</organism>
<gene>
    <name evidence="6" type="ORF">M9Y10_037277</name>
</gene>
<keyword evidence="7" id="KW-1185">Reference proteome</keyword>
<dbReference type="InterPro" id="IPR011009">
    <property type="entry name" value="Kinase-like_dom_sf"/>
</dbReference>
<dbReference type="InterPro" id="IPR001245">
    <property type="entry name" value="Ser-Thr/Tyr_kinase_cat_dom"/>
</dbReference>
<dbReference type="Pfam" id="PF08238">
    <property type="entry name" value="Sel1"/>
    <property type="match status" value="3"/>
</dbReference>
<dbReference type="InterPro" id="IPR000719">
    <property type="entry name" value="Prot_kinase_dom"/>
</dbReference>
<evidence type="ECO:0000256" key="3">
    <source>
        <dbReference type="ARBA" id="ARBA00022840"/>
    </source>
</evidence>
<evidence type="ECO:0000256" key="4">
    <source>
        <dbReference type="PROSITE-ProRule" id="PRU10141"/>
    </source>
</evidence>
<dbReference type="Gene3D" id="1.10.510.10">
    <property type="entry name" value="Transferase(Phosphotransferase) domain 1"/>
    <property type="match status" value="1"/>
</dbReference>
<dbReference type="SUPFAM" id="SSF56112">
    <property type="entry name" value="Protein kinase-like (PK-like)"/>
    <property type="match status" value="1"/>
</dbReference>
<comment type="caution">
    <text evidence="6">The sequence shown here is derived from an EMBL/GenBank/DDBJ whole genome shotgun (WGS) entry which is preliminary data.</text>
</comment>
<dbReference type="PRINTS" id="PR00109">
    <property type="entry name" value="TYRKINASE"/>
</dbReference>
<evidence type="ECO:0000256" key="2">
    <source>
        <dbReference type="ARBA" id="ARBA00022741"/>
    </source>
</evidence>
<dbReference type="InterPro" id="IPR032675">
    <property type="entry name" value="LRR_dom_sf"/>
</dbReference>
<evidence type="ECO:0000259" key="5">
    <source>
        <dbReference type="PROSITE" id="PS50011"/>
    </source>
</evidence>
<dbReference type="PANTHER" id="PTHR44329">
    <property type="entry name" value="SERINE/THREONINE-PROTEIN KINASE TNNI3K-RELATED"/>
    <property type="match status" value="1"/>
</dbReference>
<dbReference type="InterPro" id="IPR017441">
    <property type="entry name" value="Protein_kinase_ATP_BS"/>
</dbReference>
<dbReference type="Proteomes" id="UP001470230">
    <property type="component" value="Unassembled WGS sequence"/>
</dbReference>
<dbReference type="PROSITE" id="PS00108">
    <property type="entry name" value="PROTEIN_KINASE_ST"/>
    <property type="match status" value="1"/>
</dbReference>
<dbReference type="PANTHER" id="PTHR44329:SF214">
    <property type="entry name" value="PROTEIN KINASE DOMAIN-CONTAINING PROTEIN"/>
    <property type="match status" value="1"/>
</dbReference>
<feature type="domain" description="Protein kinase" evidence="5">
    <location>
        <begin position="13"/>
        <end position="289"/>
    </location>
</feature>
<keyword evidence="3 4" id="KW-0067">ATP-binding</keyword>
<dbReference type="EMBL" id="JAPFFF010000063">
    <property type="protein sequence ID" value="KAK8836757.1"/>
    <property type="molecule type" value="Genomic_DNA"/>
</dbReference>
<name>A0ABR2GT83_9EUKA</name>
<dbReference type="InterPro" id="IPR008271">
    <property type="entry name" value="Ser/Thr_kinase_AS"/>
</dbReference>
<dbReference type="SMART" id="SM00220">
    <property type="entry name" value="S_TKc"/>
    <property type="match status" value="1"/>
</dbReference>
<dbReference type="InterPro" id="IPR051681">
    <property type="entry name" value="Ser/Thr_Kinases-Pseudokinases"/>
</dbReference>
<sequence length="847" mass="96845">MSSKDQYIDLNQYKKTSTIGSGGYSQVYLIEDNKGQKYAAKVSINDVDESMKDYQEIHMLFREINLMSSLTHPSIIKFIGYSPFDFDGEPFPTIIIEIASNNSLKNIIDLEQKGLSPEDWNDTKKLINIYGIASGMAYLHSKKIIHRDLKPDNILLNEYLHPKISDFGLSKTTDFISPSMNFKSDRGAKGTPQYIAPEIFNDNKYSYASDVYAFGIIVYEMLTGDKPFKFDNIFLLINQVATVGSRPKINEKVPEIYRNLIECCWSQLPEDRPTFDQIVEELKTNKEFITDSINKSEFFDFVNFIENSQKSFNISNRLIYYEDFVKSRNSDKSKRKVSINSFLRKSNSEDTTSSFEDLMASNRTCPLIEIEKNENLQRVKSNIELTLFSQSDFDNLSEVCQDLVCQAVFDRNKQFLVGKSLVEGINDFPINADLGVQYLEKSIENKCKEALIYYAKNLCNGEFISPDFEKAEKIIEKAKNINDLRLFVLEGKIYRHNKKFSTARKFYKKAAKNDDNESMYQYGKMLFLGEGGRKSSSKSFEFLDKSVQNGYMKSVLFMAALNKLSLFKGFKFLPPETQYFFIKNVKNELKKGMNLQNEVFLIPPSETEKYHLNGTLKSYNFHRFLSNFTDVSIEVDDSSQNFKLILDLVVQIKQKKLKFIKIGIVLSEIVPKFWSRVCFSEDINYHKISSKLISLPAYAFYQCFLLTDITIPSSIDEIKEFSFFECSALTNVTIPSSVTKIGMSCFERCSSLQSIEIPSSVTLIGPAAFRECSKLKSISIPSSLTVIDYSTFEDCPSLSRISIPSSVIKIDDFAFSGCSLLNRVLIPDSVLSIGKDAFPKRTKLLKC</sequence>
<dbReference type="PROSITE" id="PS00107">
    <property type="entry name" value="PROTEIN_KINASE_ATP"/>
    <property type="match status" value="1"/>
</dbReference>